<dbReference type="Gene3D" id="2.60.40.1260">
    <property type="entry name" value="Lamin Tail domain"/>
    <property type="match status" value="1"/>
</dbReference>
<keyword evidence="1" id="KW-0732">Signal</keyword>
<sequence length="229" mass="24084">MSMRFPFVLAGAFAWVSSVSQGALVISEVLYNEVGSNTAGEFIELFNNGAFSIDLTGYRIGDEETSGDSSATESMYAFPSGSTIAAGQTIVIGIGSGTFFANYGFRPDYEIIDDSASVPNLVLDSTWDPDGGVINLSNSNDQLLLLDDAGQVVDMVSWGNTFAMNPALDASAESDGQSYHRIDPFVDTDTAADWALTTGASLSTPGVVPEPGVTVLGIAGLGLLVRRRR</sequence>
<dbReference type="InterPro" id="IPR001322">
    <property type="entry name" value="Lamin_tail_dom"/>
</dbReference>
<organism evidence="3 4">
    <name type="scientific">Haloferula luteola</name>
    <dbReference type="NCBI Taxonomy" id="595692"/>
    <lineage>
        <taxon>Bacteria</taxon>
        <taxon>Pseudomonadati</taxon>
        <taxon>Verrucomicrobiota</taxon>
        <taxon>Verrucomicrobiia</taxon>
        <taxon>Verrucomicrobiales</taxon>
        <taxon>Verrucomicrobiaceae</taxon>
        <taxon>Haloferula</taxon>
    </lineage>
</organism>
<name>A0A840V8K4_9BACT</name>
<gene>
    <name evidence="3" type="ORF">HNR46_001292</name>
</gene>
<dbReference type="Proteomes" id="UP000557717">
    <property type="component" value="Unassembled WGS sequence"/>
</dbReference>
<feature type="domain" description="LTD" evidence="2">
    <location>
        <begin position="17"/>
        <end position="160"/>
    </location>
</feature>
<evidence type="ECO:0000256" key="1">
    <source>
        <dbReference type="SAM" id="SignalP"/>
    </source>
</evidence>
<evidence type="ECO:0000313" key="4">
    <source>
        <dbReference type="Proteomes" id="UP000557717"/>
    </source>
</evidence>
<protein>
    <recommendedName>
        <fullName evidence="2">LTD domain-containing protein</fullName>
    </recommendedName>
</protein>
<dbReference type="EMBL" id="JACHFD010000005">
    <property type="protein sequence ID" value="MBB5351058.1"/>
    <property type="molecule type" value="Genomic_DNA"/>
</dbReference>
<dbReference type="RefSeq" id="WP_184016900.1">
    <property type="nucleotide sequence ID" value="NZ_JACHFD010000005.1"/>
</dbReference>
<feature type="signal peptide" evidence="1">
    <location>
        <begin position="1"/>
        <end position="22"/>
    </location>
</feature>
<dbReference type="PROSITE" id="PS51841">
    <property type="entry name" value="LTD"/>
    <property type="match status" value="1"/>
</dbReference>
<dbReference type="Pfam" id="PF00932">
    <property type="entry name" value="LTD"/>
    <property type="match status" value="1"/>
</dbReference>
<feature type="chain" id="PRO_5032572501" description="LTD domain-containing protein" evidence="1">
    <location>
        <begin position="23"/>
        <end position="229"/>
    </location>
</feature>
<accession>A0A840V8K4</accession>
<comment type="caution">
    <text evidence="3">The sequence shown here is derived from an EMBL/GenBank/DDBJ whole genome shotgun (WGS) entry which is preliminary data.</text>
</comment>
<proteinExistence type="predicted"/>
<dbReference type="InterPro" id="IPR036415">
    <property type="entry name" value="Lamin_tail_dom_sf"/>
</dbReference>
<reference evidence="3 4" key="1">
    <citation type="submission" date="2020-08" db="EMBL/GenBank/DDBJ databases">
        <title>Genomic Encyclopedia of Type Strains, Phase IV (KMG-IV): sequencing the most valuable type-strain genomes for metagenomic binning, comparative biology and taxonomic classification.</title>
        <authorList>
            <person name="Goeker M."/>
        </authorList>
    </citation>
    <scope>NUCLEOTIDE SEQUENCE [LARGE SCALE GENOMIC DNA]</scope>
    <source>
        <strain evidence="3 4">YC6886</strain>
    </source>
</reference>
<dbReference type="AlphaFoldDB" id="A0A840V8K4"/>
<keyword evidence="4" id="KW-1185">Reference proteome</keyword>
<dbReference type="SUPFAM" id="SSF74853">
    <property type="entry name" value="Lamin A/C globular tail domain"/>
    <property type="match status" value="1"/>
</dbReference>
<evidence type="ECO:0000259" key="2">
    <source>
        <dbReference type="PROSITE" id="PS51841"/>
    </source>
</evidence>
<evidence type="ECO:0000313" key="3">
    <source>
        <dbReference type="EMBL" id="MBB5351058.1"/>
    </source>
</evidence>